<organism evidence="2">
    <name type="scientific">Klosneuvirus KNV1</name>
    <dbReference type="NCBI Taxonomy" id="1977640"/>
    <lineage>
        <taxon>Viruses</taxon>
        <taxon>Varidnaviria</taxon>
        <taxon>Bamfordvirae</taxon>
        <taxon>Nucleocytoviricota</taxon>
        <taxon>Megaviricetes</taxon>
        <taxon>Imitervirales</taxon>
        <taxon>Mimiviridae</taxon>
        <taxon>Klosneuvirinae</taxon>
        <taxon>Klosneuvirus</taxon>
    </lineage>
</organism>
<evidence type="ECO:0000256" key="1">
    <source>
        <dbReference type="SAM" id="MobiDB-lite"/>
    </source>
</evidence>
<feature type="compositionally biased region" description="Low complexity" evidence="1">
    <location>
        <begin position="14"/>
        <end position="27"/>
    </location>
</feature>
<sequence>MSKQLPPNKKRILELLNNNNPEANQEPPNKKPRIEEEDDHNSSESDSSQSDSDAMDEYPYDLMVSFQSTYTRMMNKAKPAPVNDLSNYVSWIVEMLHQSLEKGSLKTYFHFKMDKNQQNILCSTSANLTQTECILGKAHNTVVREVLSCDNKREPVESLQRVLELSHVVMASAPESVYLNPLPNYTVVVTFKPQQK</sequence>
<evidence type="ECO:0000313" key="2">
    <source>
        <dbReference type="EMBL" id="ARF12529.1"/>
    </source>
</evidence>
<gene>
    <name evidence="2" type="ORF">Klosneuvirus_6_91</name>
</gene>
<accession>A0A1V0SLA5</accession>
<name>A0A1V0SLA5_9VIRU</name>
<proteinExistence type="predicted"/>
<reference evidence="2" key="1">
    <citation type="journal article" date="2017" name="Science">
        <title>Giant viruses with an expanded complement of translation system components.</title>
        <authorList>
            <person name="Schulz F."/>
            <person name="Yutin N."/>
            <person name="Ivanova N.N."/>
            <person name="Ortega D.R."/>
            <person name="Lee T.K."/>
            <person name="Vierheilig J."/>
            <person name="Daims H."/>
            <person name="Horn M."/>
            <person name="Wagner M."/>
            <person name="Jensen G.J."/>
            <person name="Kyrpides N.C."/>
            <person name="Koonin E.V."/>
            <person name="Woyke T."/>
        </authorList>
    </citation>
    <scope>NUCLEOTIDE SEQUENCE</scope>
    <source>
        <strain evidence="2">KNV1</strain>
    </source>
</reference>
<dbReference type="EMBL" id="KY684113">
    <property type="protein sequence ID" value="ARF12529.1"/>
    <property type="molecule type" value="Genomic_DNA"/>
</dbReference>
<feature type="region of interest" description="Disordered" evidence="1">
    <location>
        <begin position="1"/>
        <end position="57"/>
    </location>
</feature>
<protein>
    <submittedName>
        <fullName evidence="2">Uncharacterized protein</fullName>
    </submittedName>
</protein>